<name>A0A173R750_9FIRM</name>
<evidence type="ECO:0000313" key="9">
    <source>
        <dbReference type="EMBL" id="RHG62897.1"/>
    </source>
</evidence>
<reference evidence="4 17" key="4">
    <citation type="submission" date="2020-07" db="EMBL/GenBank/DDBJ databases">
        <title>Bacterial metabolism rescues the inhibition of intestinal drug absorption by food and drug additives.</title>
        <authorList>
            <person name="Zou L."/>
            <person name="Spanogiannopoulos P."/>
            <person name="Chien H.-C."/>
            <person name="Pieper L.M."/>
            <person name="Cai W."/>
            <person name="Khuri N."/>
            <person name="Pottel J."/>
            <person name="Vora B."/>
            <person name="Ni Z."/>
            <person name="Tsakalozou E."/>
            <person name="Zhang W."/>
            <person name="Shoichet B.K."/>
            <person name="Giacomini K.M."/>
            <person name="Turnbaugh P.J."/>
        </authorList>
    </citation>
    <scope>NUCLEOTIDE SEQUENCE [LARGE SCALE GENOMIC DNA]</scope>
    <source>
        <strain evidence="4 17">F22</strain>
    </source>
</reference>
<dbReference type="Proteomes" id="UP000095727">
    <property type="component" value="Unassembled WGS sequence"/>
</dbReference>
<sequence length="101" mass="11753">MYDGDKAVLTMVQYLKEDKEKDENIYEATVIEYQKEMEQVHLILRSGSLSDISLDAVYECRIRTITCETVCTGMIKERYENRAGMILVLQVTNGFYEINLK</sequence>
<protein>
    <submittedName>
        <fullName evidence="1">Uncharacterized protein</fullName>
    </submittedName>
</protein>
<evidence type="ECO:0000313" key="13">
    <source>
        <dbReference type="Proteomes" id="UP000283360"/>
    </source>
</evidence>
<evidence type="ECO:0000313" key="5">
    <source>
        <dbReference type="EMBL" id="RGJ25467.1"/>
    </source>
</evidence>
<dbReference type="STRING" id="410072.ERS852525_01602"/>
<keyword evidence="13" id="KW-1185">Reference proteome</keyword>
<evidence type="ECO:0000313" key="8">
    <source>
        <dbReference type="EMBL" id="RHF85909.1"/>
    </source>
</evidence>
<evidence type="ECO:0000313" key="4">
    <source>
        <dbReference type="EMBL" id="NUN86594.1"/>
    </source>
</evidence>
<dbReference type="Proteomes" id="UP000285693">
    <property type="component" value="Unassembled WGS sequence"/>
</dbReference>
<reference evidence="12 13" key="2">
    <citation type="submission" date="2018-08" db="EMBL/GenBank/DDBJ databases">
        <title>A genome reference for cultivated species of the human gut microbiota.</title>
        <authorList>
            <person name="Zou Y."/>
            <person name="Xue W."/>
            <person name="Luo G."/>
        </authorList>
    </citation>
    <scope>NUCLEOTIDE SEQUENCE [LARGE SCALE GENOMIC DNA]</scope>
    <source>
        <strain evidence="7 15">AF16-31</strain>
        <strain evidence="6 13">AF18-12LB</strain>
        <strain evidence="9 16">AM22-12LB</strain>
        <strain evidence="8 14">AM23-3</strain>
        <strain evidence="5 12">TM07-19</strain>
    </source>
</reference>
<evidence type="ECO:0000313" key="6">
    <source>
        <dbReference type="EMBL" id="RGT92857.1"/>
    </source>
</evidence>
<dbReference type="EMBL" id="CYXR01000002">
    <property type="protein sequence ID" value="CUM73647.1"/>
    <property type="molecule type" value="Genomic_DNA"/>
</dbReference>
<reference evidence="3" key="5">
    <citation type="submission" date="2022-09" db="EMBL/GenBank/DDBJ databases">
        <title>Draft genome sequence of Coprococcus comes strain 31264.</title>
        <authorList>
            <person name="Atsushi H."/>
            <person name="Moriya O."/>
            <person name="Mitsuo S."/>
        </authorList>
    </citation>
    <scope>NUCLEOTIDE SEQUENCE</scope>
    <source>
        <strain evidence="3">JCM 31264</strain>
    </source>
</reference>
<dbReference type="PaxDb" id="410072-ERS852525_01602"/>
<organism evidence="1 11">
    <name type="scientific">Coprococcus comes</name>
    <dbReference type="NCBI Taxonomy" id="410072"/>
    <lineage>
        <taxon>Bacteria</taxon>
        <taxon>Bacillati</taxon>
        <taxon>Bacillota</taxon>
        <taxon>Clostridia</taxon>
        <taxon>Lachnospirales</taxon>
        <taxon>Lachnospiraceae</taxon>
        <taxon>Coprococcus</taxon>
    </lineage>
</organism>
<evidence type="ECO:0000313" key="16">
    <source>
        <dbReference type="Proteomes" id="UP000286595"/>
    </source>
</evidence>
<dbReference type="EMBL" id="QRXY01000002">
    <property type="protein sequence ID" value="RGU47223.1"/>
    <property type="molecule type" value="Genomic_DNA"/>
</dbReference>
<reference evidence="3" key="6">
    <citation type="submission" date="2022-11" db="EMBL/GenBank/DDBJ databases">
        <title>Draft genome sequence of Coprococcus comes strain 31264.</title>
        <authorList>
            <person name="Hisatomi A."/>
            <person name="Ohkuma M."/>
            <person name="Sakamoto M."/>
        </authorList>
    </citation>
    <scope>NUCLEOTIDE SEQUENCE</scope>
    <source>
        <strain evidence="3">JCM 31264</strain>
    </source>
</reference>
<evidence type="ECO:0000313" key="11">
    <source>
        <dbReference type="Proteomes" id="UP000095727"/>
    </source>
</evidence>
<dbReference type="AlphaFoldDB" id="A0A173R750"/>
<dbReference type="Proteomes" id="UP001145109">
    <property type="component" value="Unassembled WGS sequence"/>
</dbReference>
<dbReference type="Proteomes" id="UP000284579">
    <property type="component" value="Unassembled WGS sequence"/>
</dbReference>
<evidence type="ECO:0000313" key="12">
    <source>
        <dbReference type="Proteomes" id="UP000260655"/>
    </source>
</evidence>
<accession>A0A173R750</accession>
<dbReference type="Proteomes" id="UP000554488">
    <property type="component" value="Unassembled WGS sequence"/>
</dbReference>
<evidence type="ECO:0000313" key="1">
    <source>
        <dbReference type="EMBL" id="CUM73647.1"/>
    </source>
</evidence>
<dbReference type="Proteomes" id="UP000286595">
    <property type="component" value="Unassembled WGS sequence"/>
</dbReference>
<evidence type="ECO:0000313" key="17">
    <source>
        <dbReference type="Proteomes" id="UP000554488"/>
    </source>
</evidence>
<dbReference type="EMBL" id="QRXJ01000001">
    <property type="protein sequence ID" value="RGT92857.1"/>
    <property type="molecule type" value="Genomic_DNA"/>
</dbReference>
<dbReference type="Proteomes" id="UP000260655">
    <property type="component" value="Unassembled WGS sequence"/>
</dbReference>
<dbReference type="EMBL" id="CYZK01000003">
    <property type="protein sequence ID" value="CUN66846.1"/>
    <property type="molecule type" value="Genomic_DNA"/>
</dbReference>
<dbReference type="EMBL" id="QRIM01000001">
    <property type="protein sequence ID" value="RHG62897.1"/>
    <property type="molecule type" value="Genomic_DNA"/>
</dbReference>
<dbReference type="EMBL" id="QSOV01000002">
    <property type="protein sequence ID" value="RGJ25467.1"/>
    <property type="molecule type" value="Genomic_DNA"/>
</dbReference>
<evidence type="ECO:0000313" key="10">
    <source>
        <dbReference type="Proteomes" id="UP000095362"/>
    </source>
</evidence>
<dbReference type="Proteomes" id="UP000095362">
    <property type="component" value="Unassembled WGS sequence"/>
</dbReference>
<reference evidence="4 17" key="3">
    <citation type="submission" date="2020-04" db="EMBL/GenBank/DDBJ databases">
        <authorList>
            <person name="Pieper L."/>
        </authorList>
    </citation>
    <scope>NUCLEOTIDE SEQUENCE [LARGE SCALE GENOMIC DNA]</scope>
    <source>
        <strain evidence="4 17">F22</strain>
    </source>
</reference>
<dbReference type="Proteomes" id="UP000283360">
    <property type="component" value="Unassembled WGS sequence"/>
</dbReference>
<dbReference type="GeneID" id="92825179"/>
<evidence type="ECO:0000313" key="3">
    <source>
        <dbReference type="EMBL" id="GLG86324.1"/>
    </source>
</evidence>
<reference evidence="10 11" key="1">
    <citation type="submission" date="2015-09" db="EMBL/GenBank/DDBJ databases">
        <authorList>
            <consortium name="Pathogen Informatics"/>
        </authorList>
    </citation>
    <scope>NUCLEOTIDE SEQUENCE [LARGE SCALE GENOMIC DNA]</scope>
    <source>
        <strain evidence="2 10">2789STDY5834866</strain>
        <strain evidence="1 11">2789STDY5834962</strain>
    </source>
</reference>
<gene>
    <name evidence="3" type="ORF">comes_08690</name>
    <name evidence="9" type="ORF">DW252_00480</name>
    <name evidence="8" type="ORF">DW656_01150</name>
    <name evidence="7" type="ORF">DWW65_02215</name>
    <name evidence="6" type="ORF">DWX03_00490</name>
    <name evidence="5" type="ORF">DXD67_02760</name>
    <name evidence="2" type="ORF">ERS852481_00588</name>
    <name evidence="1" type="ORF">ERS852574_00368</name>
    <name evidence="4" type="ORF">HUU93_08295</name>
</gene>
<evidence type="ECO:0000313" key="14">
    <source>
        <dbReference type="Proteomes" id="UP000284579"/>
    </source>
</evidence>
<dbReference type="EMBL" id="BSCI01000004">
    <property type="protein sequence ID" value="GLG86324.1"/>
    <property type="molecule type" value="Genomic_DNA"/>
</dbReference>
<dbReference type="EMBL" id="JABWDC010000026">
    <property type="protein sequence ID" value="NUN86594.1"/>
    <property type="molecule type" value="Genomic_DNA"/>
</dbReference>
<evidence type="ECO:0000313" key="15">
    <source>
        <dbReference type="Proteomes" id="UP000285693"/>
    </source>
</evidence>
<proteinExistence type="predicted"/>
<dbReference type="OrthoDB" id="1911054at2"/>
<evidence type="ECO:0000313" key="2">
    <source>
        <dbReference type="EMBL" id="CUN66846.1"/>
    </source>
</evidence>
<dbReference type="RefSeq" id="WP_008375025.1">
    <property type="nucleotide sequence ID" value="NZ_BSCI01000004.1"/>
</dbReference>
<evidence type="ECO:0000313" key="7">
    <source>
        <dbReference type="EMBL" id="RGU47223.1"/>
    </source>
</evidence>
<dbReference type="EMBL" id="QRHO01000001">
    <property type="protein sequence ID" value="RHF85909.1"/>
    <property type="molecule type" value="Genomic_DNA"/>
</dbReference>